<feature type="transmembrane region" description="Helical" evidence="10">
    <location>
        <begin position="141"/>
        <end position="161"/>
    </location>
</feature>
<accession>A0A1E4T9Y7</accession>
<keyword evidence="14" id="KW-1185">Reference proteome</keyword>
<protein>
    <recommendedName>
        <fullName evidence="10">Rhomboid-type serine protease</fullName>
        <ecNumber evidence="10">3.4.21.105</ecNumber>
    </recommendedName>
</protein>
<evidence type="ECO:0000256" key="2">
    <source>
        <dbReference type="ARBA" id="ARBA00004141"/>
    </source>
</evidence>
<feature type="region of interest" description="Disordered" evidence="11">
    <location>
        <begin position="101"/>
        <end position="120"/>
    </location>
</feature>
<dbReference type="InterPro" id="IPR022764">
    <property type="entry name" value="Peptidase_S54_rhomboid_dom"/>
</dbReference>
<feature type="transmembrane region" description="Helical" evidence="10">
    <location>
        <begin position="362"/>
        <end position="379"/>
    </location>
</feature>
<evidence type="ECO:0000256" key="3">
    <source>
        <dbReference type="ARBA" id="ARBA00009045"/>
    </source>
</evidence>
<dbReference type="EMBL" id="KV453844">
    <property type="protein sequence ID" value="ODV88468.1"/>
    <property type="molecule type" value="Genomic_DNA"/>
</dbReference>
<dbReference type="GO" id="GO:0004252">
    <property type="term" value="F:serine-type endopeptidase activity"/>
    <property type="evidence" value="ECO:0007669"/>
    <property type="project" value="InterPro"/>
</dbReference>
<dbReference type="SUPFAM" id="SSF144091">
    <property type="entry name" value="Rhomboid-like"/>
    <property type="match status" value="1"/>
</dbReference>
<comment type="subcellular location">
    <subcellularLocation>
        <location evidence="2 10">Membrane</location>
        <topology evidence="2 10">Multi-pass membrane protein</topology>
    </subcellularLocation>
</comment>
<dbReference type="Proteomes" id="UP000095023">
    <property type="component" value="Unassembled WGS sequence"/>
</dbReference>
<keyword evidence="6 10" id="KW-0378">Hydrolase</keyword>
<dbReference type="Pfam" id="PF01694">
    <property type="entry name" value="Rhomboid"/>
    <property type="match status" value="1"/>
</dbReference>
<evidence type="ECO:0000259" key="12">
    <source>
        <dbReference type="Pfam" id="PF01694"/>
    </source>
</evidence>
<keyword evidence="5 10" id="KW-0812">Transmembrane</keyword>
<evidence type="ECO:0000256" key="9">
    <source>
        <dbReference type="ARBA" id="ARBA00023136"/>
    </source>
</evidence>
<feature type="transmembrane region" description="Helical" evidence="10">
    <location>
        <begin position="244"/>
        <end position="266"/>
    </location>
</feature>
<keyword evidence="9 10" id="KW-0472">Membrane</keyword>
<dbReference type="PANTHER" id="PTHR22936">
    <property type="entry name" value="RHOMBOID-RELATED"/>
    <property type="match status" value="1"/>
</dbReference>
<sequence length="480" mass="53313">MSYQSYQYPPKDESYDPFSSYQPQTPGYLAYNYSRPALSRDHDVSQSSMASDQSEYTYTRPICRPIELNAFESSYVNTNPAPDDVPLNDLSAKRFDGYPANAHMNHNPPPNWGDADTFSDLNKQTEPLKGSFLSKINWRTFPYVVTVASAAQIVVFIVEFVKMGILTGSPIQTQPTFNPMIGPSTYVLINMGARFAPCMHQVPGLSDQETLLYPCPNSTTVDTDVCSLSELCGFQPLGSPPDQWFRFITPIFLHAGIIHIVLNLVLQIRLGALLEREIGSIRFFIVYFACGIFGFLLGANYSPAGVASSGASGSLFGILAIDLLDLLFNWHLYERPVRLLILHIVEIIICFVLGLLPGLDNFAHIGGFIMGILLGALLMRSPFFIRRLCGNEDNRSKVPTIQFYWKHPKRALRGKSAAWYAWGAVRFSALAVAIVAFVLLFNNFYSGGGHCSWCKYFNCLPVNGWCDIGDLSSSLSSTSS</sequence>
<comment type="similarity">
    <text evidence="3 10">Belongs to the peptidase S54 family.</text>
</comment>
<dbReference type="PANTHER" id="PTHR22936:SF69">
    <property type="entry name" value="RHOMBOID-LIKE PROTEIN"/>
    <property type="match status" value="1"/>
</dbReference>
<keyword evidence="8 10" id="KW-1133">Transmembrane helix</keyword>
<feature type="region of interest" description="Disordered" evidence="11">
    <location>
        <begin position="1"/>
        <end position="22"/>
    </location>
</feature>
<proteinExistence type="inferred from homology"/>
<evidence type="ECO:0000256" key="4">
    <source>
        <dbReference type="ARBA" id="ARBA00022670"/>
    </source>
</evidence>
<evidence type="ECO:0000256" key="11">
    <source>
        <dbReference type="SAM" id="MobiDB-lite"/>
    </source>
</evidence>
<dbReference type="InterPro" id="IPR035952">
    <property type="entry name" value="Rhomboid-like_sf"/>
</dbReference>
<evidence type="ECO:0000256" key="6">
    <source>
        <dbReference type="ARBA" id="ARBA00022801"/>
    </source>
</evidence>
<feature type="domain" description="Peptidase S54 rhomboid" evidence="12">
    <location>
        <begin position="242"/>
        <end position="380"/>
    </location>
</feature>
<evidence type="ECO:0000313" key="14">
    <source>
        <dbReference type="Proteomes" id="UP000095023"/>
    </source>
</evidence>
<dbReference type="EC" id="3.4.21.105" evidence="10"/>
<dbReference type="Gene3D" id="1.20.1540.10">
    <property type="entry name" value="Rhomboid-like"/>
    <property type="match status" value="1"/>
</dbReference>
<feature type="transmembrane region" description="Helical" evidence="10">
    <location>
        <begin position="278"/>
        <end position="299"/>
    </location>
</feature>
<evidence type="ECO:0000256" key="7">
    <source>
        <dbReference type="ARBA" id="ARBA00022825"/>
    </source>
</evidence>
<dbReference type="GO" id="GO:0006508">
    <property type="term" value="P:proteolysis"/>
    <property type="evidence" value="ECO:0007669"/>
    <property type="project" value="UniProtKB-KW"/>
</dbReference>
<name>A0A1E4T9Y7_9ASCO</name>
<comment type="function">
    <text evidence="10">Serine protease involved in intramembrane proteolysis.</text>
</comment>
<keyword evidence="7 10" id="KW-0720">Serine protease</keyword>
<evidence type="ECO:0000313" key="13">
    <source>
        <dbReference type="EMBL" id="ODV88468.1"/>
    </source>
</evidence>
<dbReference type="InterPro" id="IPR002610">
    <property type="entry name" value="Peptidase_S54_rhomboid-like"/>
</dbReference>
<keyword evidence="4 10" id="KW-0645">Protease</keyword>
<feature type="transmembrane region" description="Helical" evidence="10">
    <location>
        <begin position="339"/>
        <end position="356"/>
    </location>
</feature>
<feature type="transmembrane region" description="Helical" evidence="10">
    <location>
        <begin position="419"/>
        <end position="441"/>
    </location>
</feature>
<evidence type="ECO:0000256" key="5">
    <source>
        <dbReference type="ARBA" id="ARBA00022692"/>
    </source>
</evidence>
<evidence type="ECO:0000256" key="8">
    <source>
        <dbReference type="ARBA" id="ARBA00022989"/>
    </source>
</evidence>
<dbReference type="OrthoDB" id="2146116at2759"/>
<evidence type="ECO:0000256" key="10">
    <source>
        <dbReference type="RuleBase" id="RU362115"/>
    </source>
</evidence>
<organism evidence="13 14">
    <name type="scientific">Tortispora caseinolytica NRRL Y-17796</name>
    <dbReference type="NCBI Taxonomy" id="767744"/>
    <lineage>
        <taxon>Eukaryota</taxon>
        <taxon>Fungi</taxon>
        <taxon>Dikarya</taxon>
        <taxon>Ascomycota</taxon>
        <taxon>Saccharomycotina</taxon>
        <taxon>Trigonopsidomycetes</taxon>
        <taxon>Trigonopsidales</taxon>
        <taxon>Trigonopsidaceae</taxon>
        <taxon>Tortispora</taxon>
    </lineage>
</organism>
<gene>
    <name evidence="13" type="ORF">CANCADRAFT_146631</name>
</gene>
<dbReference type="GO" id="GO:0016020">
    <property type="term" value="C:membrane"/>
    <property type="evidence" value="ECO:0007669"/>
    <property type="project" value="UniProtKB-SubCell"/>
</dbReference>
<dbReference type="AlphaFoldDB" id="A0A1E4T9Y7"/>
<comment type="catalytic activity">
    <reaction evidence="1 10">
        <text>Cleaves type-1 transmembrane domains using a catalytic dyad composed of serine and histidine that are contributed by different transmembrane domains.</text>
        <dbReference type="EC" id="3.4.21.105"/>
    </reaction>
</comment>
<evidence type="ECO:0000256" key="1">
    <source>
        <dbReference type="ARBA" id="ARBA00000156"/>
    </source>
</evidence>
<feature type="transmembrane region" description="Helical" evidence="10">
    <location>
        <begin position="305"/>
        <end position="327"/>
    </location>
</feature>
<reference evidence="14" key="1">
    <citation type="submission" date="2016-02" db="EMBL/GenBank/DDBJ databases">
        <title>Comparative genomics of biotechnologically important yeasts.</title>
        <authorList>
            <consortium name="DOE Joint Genome Institute"/>
            <person name="Riley R."/>
            <person name="Haridas S."/>
            <person name="Wolfe K.H."/>
            <person name="Lopes M.R."/>
            <person name="Hittinger C.T."/>
            <person name="Goker M."/>
            <person name="Salamov A."/>
            <person name="Wisecaver J."/>
            <person name="Long T.M."/>
            <person name="Aerts A.L."/>
            <person name="Barry K."/>
            <person name="Choi C."/>
            <person name="Clum A."/>
            <person name="Coughlan A.Y."/>
            <person name="Deshpande S."/>
            <person name="Douglass A.P."/>
            <person name="Hanson S.J."/>
            <person name="Klenk H.-P."/>
            <person name="Labutti K."/>
            <person name="Lapidus A."/>
            <person name="Lindquist E."/>
            <person name="Lipzen A."/>
            <person name="Meier-Kolthoff J.P."/>
            <person name="Ohm R.A."/>
            <person name="Otillar R.P."/>
            <person name="Pangilinan J."/>
            <person name="Peng Y."/>
            <person name="Rokas A."/>
            <person name="Rosa C.A."/>
            <person name="Scheuner C."/>
            <person name="Sibirny A.A."/>
            <person name="Slot J.C."/>
            <person name="Stielow J.B."/>
            <person name="Sun H."/>
            <person name="Kurtzman C.P."/>
            <person name="Blackwell M."/>
            <person name="Jeffries T.W."/>
            <person name="Grigoriev I.V."/>
        </authorList>
    </citation>
    <scope>NUCLEOTIDE SEQUENCE [LARGE SCALE GENOMIC DNA]</scope>
    <source>
        <strain evidence="14">NRRL Y-17796</strain>
    </source>
</reference>